<dbReference type="Pfam" id="PF25618">
    <property type="entry name" value="PhiKZ_gp91"/>
    <property type="match status" value="1"/>
</dbReference>
<dbReference type="EMBL" id="MN103543">
    <property type="protein sequence ID" value="QEM41826.1"/>
    <property type="molecule type" value="Genomic_DNA"/>
</dbReference>
<evidence type="ECO:0000313" key="3">
    <source>
        <dbReference type="Proteomes" id="UP000322144"/>
    </source>
</evidence>
<keyword evidence="3" id="KW-1185">Reference proteome</keyword>
<proteinExistence type="predicted"/>
<protein>
    <recommendedName>
        <fullName evidence="4">Virion structural protein</fullName>
    </recommendedName>
</protein>
<accession>A0A5C1K7B8</accession>
<dbReference type="InterPro" id="IPR057919">
    <property type="entry name" value="PhiKZ_Gp91"/>
</dbReference>
<evidence type="ECO:0000256" key="1">
    <source>
        <dbReference type="SAM" id="MobiDB-lite"/>
    </source>
</evidence>
<evidence type="ECO:0000313" key="2">
    <source>
        <dbReference type="EMBL" id="QEM41826.1"/>
    </source>
</evidence>
<dbReference type="RefSeq" id="YP_010660837.1">
    <property type="nucleotide sequence ID" value="NC_070882.1"/>
</dbReference>
<dbReference type="KEGG" id="vg:77936847"/>
<name>A0A5C1K7B8_9CAUD</name>
<reference evidence="2 3" key="1">
    <citation type="submission" date="2019-06" db="EMBL/GenBank/DDBJ databases">
        <title>A distant relative of Phikzvirus genus phages from a therapeutic phage collection.</title>
        <authorList>
            <person name="Hejnowicz M.S."/>
            <person name="Dabrowski K."/>
            <person name="Gawor J."/>
            <person name="Weber-Dabrowska B."/>
            <person name="Gromadka R."/>
            <person name="Lobocka M.B."/>
        </authorList>
    </citation>
    <scope>NUCLEOTIDE SEQUENCE [LARGE SCALE GENOMIC DNA]</scope>
</reference>
<feature type="region of interest" description="Disordered" evidence="1">
    <location>
        <begin position="1"/>
        <end position="22"/>
    </location>
</feature>
<dbReference type="Proteomes" id="UP000322144">
    <property type="component" value="Segment"/>
</dbReference>
<organism evidence="2 3">
    <name type="scientific">Pseudomonas phage vB_PaeM_PS119XW</name>
    <dbReference type="NCBI Taxonomy" id="2601632"/>
    <lineage>
        <taxon>Viruses</taxon>
        <taxon>Duplodnaviria</taxon>
        <taxon>Heunggongvirae</taxon>
        <taxon>Uroviricota</taxon>
        <taxon>Caudoviricetes</taxon>
        <taxon>Chimalliviridae</taxon>
        <taxon>Pawinskivirus</taxon>
        <taxon>Pawinskivirus PS119XW</taxon>
    </lineage>
</organism>
<evidence type="ECO:0008006" key="4">
    <source>
        <dbReference type="Google" id="ProtNLM"/>
    </source>
</evidence>
<sequence>MPTNAVKPFDANREYSGGQAKAQQRFTMRQGDPRVVELMVEYTNFPRRAVYWEFRKRVIDLALIKFSGNYNWFIRQDNNAMIADHNYAFLQDTVRFIATGKRRVNIHAWPMLLTAEPPAGVQLIEDRRDIAELFLSYNLSPNENDMLQEWLKKKGGFDDLMYTMNMLFGSVPEKINK</sequence>
<dbReference type="GeneID" id="77936847"/>